<proteinExistence type="predicted"/>
<evidence type="ECO:0000313" key="1">
    <source>
        <dbReference type="EMBL" id="AAV80654.1"/>
    </source>
</evidence>
<geneLocation type="chloroplast" evidence="1"/>
<dbReference type="AlphaFoldDB" id="Q3ZJ35"/>
<organism evidence="1">
    <name type="scientific">Tupiella akineta</name>
    <name type="common">Green alga</name>
    <name type="synonym">Pseudendoclonium akinetum</name>
    <dbReference type="NCBI Taxonomy" id="160070"/>
    <lineage>
        <taxon>Eukaryota</taxon>
        <taxon>Viridiplantae</taxon>
        <taxon>Chlorophyta</taxon>
        <taxon>core chlorophytes</taxon>
        <taxon>Ulvophyceae</taxon>
        <taxon>OUU clade</taxon>
        <taxon>Ulotrichales</taxon>
        <taxon>Tupiellaceae</taxon>
        <taxon>Tupiella</taxon>
    </lineage>
</organism>
<reference evidence="1" key="1">
    <citation type="journal article" date="2001" name="Nucleic Acids Res.">
        <title>Rapid evolution of the DNA-binding site in LAGLIDADG homing endonucleases.</title>
        <authorList>
            <person name="Lucas P."/>
            <person name="Otis C."/>
            <person name="Mercier J.P."/>
            <person name="Turmel M."/>
            <person name="Lemieux C."/>
        </authorList>
    </citation>
    <scope>NUCLEOTIDE SEQUENCE</scope>
    <source>
        <strain evidence="1">UTEX 1912</strain>
    </source>
</reference>
<dbReference type="EMBL" id="AY835431">
    <property type="protein sequence ID" value="AAV80654.1"/>
    <property type="molecule type" value="Genomic_DNA"/>
</dbReference>
<dbReference type="GeneID" id="4108757"/>
<keyword evidence="1" id="KW-0934">Plastid</keyword>
<dbReference type="RefSeq" id="YP_636232.1">
    <property type="nucleotide sequence ID" value="NC_008114.1"/>
</dbReference>
<reference evidence="1" key="2">
    <citation type="submission" date="2004-11" db="EMBL/GenBank/DDBJ databases">
        <authorList>
            <person name="Pombert J.-F."/>
            <person name="Otis C."/>
            <person name="Lemieux C."/>
            <person name="Turmel M."/>
        </authorList>
    </citation>
    <scope>NUCLEOTIDE SEQUENCE</scope>
    <source>
        <strain evidence="1">UTEX 1912</strain>
    </source>
</reference>
<sequence>MTNNYIRRPFIPLFKSCKRKSGPQIETKTGTCVPNTKINCFIDLERRGLSSMDNLIIPSSKEAQEKRSEIPSTTNQNGSGLTKIDLISFNDLKKMLDLIEGDSYLKSRKKVALILLFFTDIRLPLLTRLTPDILFNWLVREIDNFSERVKFYPQIKKIFSEYKESICQANLKEKNTAGLELNIEQSDFIYLQLTQRFNEAYLTTVEEQEFFIENFYHFTVLLKDKTLTLPIFTTNRIKDKPISSVALTKDLKNVFQKTSKILNKSIKLASFINAYQNEKLKLVKATLPKLKPDFREDDFRGDLEEAINPYLPNKLHTDGPNVLEIVEIFDKYYNKPQISEIMAALSLFVINPSYISFLRRGIRH</sequence>
<reference evidence="1" key="3">
    <citation type="journal article" date="2005" name="Mol. Biol. Evol.">
        <title>The chloroplast genome sequence of the green alga Pseudendoclonium akinetum (Ulvophyceae) reveals unusual structural features and new insights into the branching order of chlorophyte lineages.</title>
        <authorList>
            <person name="Pombert J.F."/>
            <person name="Otis C."/>
            <person name="Lemieux C."/>
            <person name="Turmel M."/>
        </authorList>
    </citation>
    <scope>NUCLEOTIDE SEQUENCE</scope>
    <source>
        <strain evidence="1">UTEX 1912</strain>
    </source>
</reference>
<name>Q3ZJ35_TUPAK</name>
<accession>Q3ZJ35</accession>
<keyword evidence="1" id="KW-0150">Chloroplast</keyword>
<gene>
    <name evidence="1" type="primary">orf364</name>
</gene>
<protein>
    <submittedName>
        <fullName evidence="1">Uncharacterized protein</fullName>
    </submittedName>
</protein>
<reference evidence="1" key="4">
    <citation type="journal article" date="2006" name="BMC Biol.">
        <title>The complete chloroplast DNA sequence of the green alga Oltmannsiellopsis viridis reveals a distinctive quadripartite architecture in the chloroplast genome of early diverging ulvophytes.</title>
        <authorList>
            <person name="Pombert J.F."/>
            <person name="Lemieux C."/>
            <person name="Turmel M."/>
        </authorList>
    </citation>
    <scope>NUCLEOTIDE SEQUENCE</scope>
    <source>
        <strain evidence="1">UTEX 1912</strain>
    </source>
</reference>